<name>A0A3S4IZV9_SALET</name>
<dbReference type="Proteomes" id="UP000276345">
    <property type="component" value="Chromosome"/>
</dbReference>
<gene>
    <name evidence="1" type="ORF">NCTC7406_04693</name>
</gene>
<accession>A0A3S4IZV9</accession>
<sequence length="155" mass="18253">MLEEMSDLRFQQFRQNRSHLNVIVLFAQFGVRYGNQFRIFTGFVGHFQYANRTATDDGAWLQRVRRRDQNVYRVAVQRQGMVDVTVVARIEHRGGHEAVNEQRAALFVNFVFDRICVSRDLNNDVDIFRQFLPAGTLSKLMSVSFEFMTNKWRVL</sequence>
<organism evidence="1 2">
    <name type="scientific">Salmonella enterica subsp. enterica serovar Sanjuan</name>
    <dbReference type="NCBI Taxonomy" id="1160765"/>
    <lineage>
        <taxon>Bacteria</taxon>
        <taxon>Pseudomonadati</taxon>
        <taxon>Pseudomonadota</taxon>
        <taxon>Gammaproteobacteria</taxon>
        <taxon>Enterobacterales</taxon>
        <taxon>Enterobacteriaceae</taxon>
        <taxon>Salmonella</taxon>
    </lineage>
</organism>
<dbReference type="EMBL" id="LR134142">
    <property type="protein sequence ID" value="VEA09453.1"/>
    <property type="molecule type" value="Genomic_DNA"/>
</dbReference>
<proteinExistence type="predicted"/>
<protein>
    <submittedName>
        <fullName evidence="1">Uncharacterized protein</fullName>
    </submittedName>
</protein>
<evidence type="ECO:0000313" key="1">
    <source>
        <dbReference type="EMBL" id="VEA09453.1"/>
    </source>
</evidence>
<evidence type="ECO:0000313" key="2">
    <source>
        <dbReference type="Proteomes" id="UP000276345"/>
    </source>
</evidence>
<dbReference type="AlphaFoldDB" id="A0A3S4IZV9"/>
<reference evidence="1 2" key="1">
    <citation type="submission" date="2018-12" db="EMBL/GenBank/DDBJ databases">
        <authorList>
            <consortium name="Pathogen Informatics"/>
        </authorList>
    </citation>
    <scope>NUCLEOTIDE SEQUENCE [LARGE SCALE GENOMIC DNA]</scope>
    <source>
        <strain evidence="1 2">NCTC7406</strain>
    </source>
</reference>